<dbReference type="AlphaFoldDB" id="A0A3S5YA81"/>
<reference evidence="5" key="1">
    <citation type="journal article" date="2010" name="PLoS Genet.">
        <title>The genome of a pathogenic rhodococcus: cooptive virulence underpinned by key gene acquisitions.</title>
        <authorList>
            <person name="Letek M."/>
            <person name="Gonzalez P."/>
            <person name="Macarthur I."/>
            <person name="Rodriguez H."/>
            <person name="Freeman T.C."/>
            <person name="Valero-Rello A."/>
            <person name="Blanco M."/>
            <person name="Buckley T."/>
            <person name="Cherevach I."/>
            <person name="Fahey R."/>
            <person name="Hapeshi A."/>
            <person name="Holdstock J."/>
            <person name="Leadon D."/>
            <person name="Navas J."/>
            <person name="Ocampo A."/>
            <person name="Quail M.A."/>
            <person name="Sanders M."/>
            <person name="Scortti M.M."/>
            <person name="Prescott J.F."/>
            <person name="Fogarty U."/>
            <person name="Meijer W.G."/>
            <person name="Parkhill J."/>
            <person name="Bentley S.D."/>
            <person name="Vazquez-Boland J.A."/>
        </authorList>
    </citation>
    <scope>NUCLEOTIDE SEQUENCE [LARGE SCALE GENOMIC DNA]</scope>
    <source>
        <strain evidence="5 6">103S</strain>
    </source>
</reference>
<feature type="domain" description="Ketoreductase" evidence="4">
    <location>
        <begin position="364"/>
        <end position="548"/>
    </location>
</feature>
<dbReference type="InterPro" id="IPR013120">
    <property type="entry name" value="FAR_NAD-bd"/>
</dbReference>
<dbReference type="InterPro" id="IPR057313">
    <property type="entry name" value="Maqu_2507-like"/>
</dbReference>
<evidence type="ECO:0000313" key="5">
    <source>
        <dbReference type="EMBL" id="CBH49465.1"/>
    </source>
</evidence>
<organism evidence="5">
    <name type="scientific">Rhodococcus hoagii (strain 103S)</name>
    <name type="common">Rhodococcus equi</name>
    <dbReference type="NCBI Taxonomy" id="685727"/>
    <lineage>
        <taxon>Bacteria</taxon>
        <taxon>Bacillati</taxon>
        <taxon>Actinomycetota</taxon>
        <taxon>Actinomycetes</taxon>
        <taxon>Mycobacteriales</taxon>
        <taxon>Nocardiaceae</taxon>
        <taxon>Prescottella</taxon>
    </lineage>
</organism>
<dbReference type="PANTHER" id="PTHR44196">
    <property type="entry name" value="DEHYDROGENASE/REDUCTASE SDR FAMILY MEMBER 7B"/>
    <property type="match status" value="1"/>
</dbReference>
<dbReference type="NCBIfam" id="NF005539">
    <property type="entry name" value="PRK07201.1"/>
    <property type="match status" value="1"/>
</dbReference>
<evidence type="ECO:0000256" key="2">
    <source>
        <dbReference type="ARBA" id="ARBA00023002"/>
    </source>
</evidence>
<dbReference type="CDD" id="cd05263">
    <property type="entry name" value="MupV_like_SDR_e"/>
    <property type="match status" value="1"/>
</dbReference>
<evidence type="ECO:0000256" key="3">
    <source>
        <dbReference type="SAM" id="MobiDB-lite"/>
    </source>
</evidence>
<dbReference type="EMBL" id="FN563149">
    <property type="protein sequence ID" value="CBH49465.1"/>
    <property type="molecule type" value="Genomic_DNA"/>
</dbReference>
<dbReference type="PANTHER" id="PTHR44196:SF1">
    <property type="entry name" value="DEHYDROGENASE_REDUCTASE SDR FAMILY MEMBER 7B"/>
    <property type="match status" value="1"/>
</dbReference>
<keyword evidence="2" id="KW-0560">Oxidoreductase</keyword>
<sequence length="668" mass="71806">MATYIVTGGTGFLGRHTIERLLERDPSAQVHVLVRPGSLSKFERSAERWPDRARVHALVGDLTAPGLGLRTPPPAADHVLHLGAIYDLAAGEEQASTNIDGTRAVIDLASGLGATLHHVSSIAVAGDHRGRFTEDDFDLGQHFPTPYHRTKFEAERLVRTSGVPWRVYRPAAVVGSSVTGEMDKVDGPYYFFPALAALAKLPSALPVAVPKLGYTNVVPVDFVAAAIVELMLRPGLDHRTFHLVSPDAQPVRQIYAALAKAAHAPTPVADLPGALARPLLDPPAQVRGVRDVALRRMGVPPVMLDHLTLPARFTTERTREALHDSGIAVPPFPSYAETLWAYWREHLDPDRARRDDPAGPLVNRNVVITGASSGIGRAAAIATAAKGATVLLLARRADELDAVVSGIREAGGSAYAYQCDVTDSEAVERTVKSILTEHDHVDMLVNNAGRSIRRGLYHSTDRLHDFERTMAVNYFGAVRMVLALLPHMRERRFGHIVDISTAGVQARTPRFAAYVASKSALDAFADVAAAETLSDGITFTTIHMPLVRTPMIAPTGQYNAGPAASPEKAAAMVVRALIEKPKRIDVPVGTLAEFGGIFAPRLKDRALSQMYHAFPDSPAARGEAEAEVGTPAPLEPHSSTPAPRPTGPTAVAARFGRRLARLIPGAHW</sequence>
<accession>A0A3S5YA81</accession>
<evidence type="ECO:0000256" key="1">
    <source>
        <dbReference type="ARBA" id="ARBA00006484"/>
    </source>
</evidence>
<protein>
    <submittedName>
        <fullName evidence="5">Short chain dehydrogenase</fullName>
    </submittedName>
</protein>
<feature type="region of interest" description="Disordered" evidence="3">
    <location>
        <begin position="618"/>
        <end position="649"/>
    </location>
</feature>
<dbReference type="CDD" id="cd05233">
    <property type="entry name" value="SDR_c"/>
    <property type="match status" value="1"/>
</dbReference>
<comment type="similarity">
    <text evidence="1">Belongs to the short-chain dehydrogenases/reductases (SDR) family.</text>
</comment>
<dbReference type="PRINTS" id="PR00080">
    <property type="entry name" value="SDRFAMILY"/>
</dbReference>
<dbReference type="SUPFAM" id="SSF51735">
    <property type="entry name" value="NAD(P)-binding Rossmann-fold domains"/>
    <property type="match status" value="2"/>
</dbReference>
<dbReference type="KEGG" id="req:REQ_34740"/>
<dbReference type="InterPro" id="IPR002347">
    <property type="entry name" value="SDR_fam"/>
</dbReference>
<dbReference type="Pfam" id="PF00106">
    <property type="entry name" value="adh_short"/>
    <property type="match status" value="1"/>
</dbReference>
<gene>
    <name evidence="5" type="ordered locus">REQ_34740</name>
</gene>
<dbReference type="SMART" id="SM00822">
    <property type="entry name" value="PKS_KR"/>
    <property type="match status" value="1"/>
</dbReference>
<dbReference type="PRINTS" id="PR00081">
    <property type="entry name" value="GDHRDH"/>
</dbReference>
<dbReference type="Pfam" id="PF07993">
    <property type="entry name" value="NAD_binding_4"/>
    <property type="match status" value="1"/>
</dbReference>
<dbReference type="Gene3D" id="3.40.50.720">
    <property type="entry name" value="NAD(P)-binding Rossmann-like Domain"/>
    <property type="match status" value="2"/>
</dbReference>
<dbReference type="Proteomes" id="UP001154400">
    <property type="component" value="Chromosome"/>
</dbReference>
<proteinExistence type="inferred from homology"/>
<dbReference type="InterPro" id="IPR057326">
    <property type="entry name" value="KR_dom"/>
</dbReference>
<evidence type="ECO:0000259" key="4">
    <source>
        <dbReference type="SMART" id="SM00822"/>
    </source>
</evidence>
<dbReference type="InterPro" id="IPR036291">
    <property type="entry name" value="NAD(P)-bd_dom_sf"/>
</dbReference>
<dbReference type="GO" id="GO:0016020">
    <property type="term" value="C:membrane"/>
    <property type="evidence" value="ECO:0007669"/>
    <property type="project" value="TreeGrafter"/>
</dbReference>
<dbReference type="GO" id="GO:0016491">
    <property type="term" value="F:oxidoreductase activity"/>
    <property type="evidence" value="ECO:0007669"/>
    <property type="project" value="UniProtKB-KW"/>
</dbReference>
<name>A0A3S5YA81_RHOH1</name>
<dbReference type="RefSeq" id="WP_013416832.1">
    <property type="nucleotide sequence ID" value="NC_014659.1"/>
</dbReference>
<evidence type="ECO:0000313" key="6">
    <source>
        <dbReference type="Proteomes" id="UP000006892"/>
    </source>
</evidence>